<dbReference type="Pfam" id="PF12079">
    <property type="entry name" value="DUF3558"/>
    <property type="match status" value="1"/>
</dbReference>
<sequence>MSYLVRTAALAAFAVVATACSSESDGQAQPEPTAPAPSSVSAAPSSAADGGHELPHSGAPAVTNPLPKSVLDGDPCSQALTDAQAKELLGDAVTSRDDDEPKLGPGCYWSNQETLASFGLNYDVQTGQGLSATYASTKPQRSFEEIDPVGGFPAVQYWEKDDDRVCSTVVGLADEYAVVMSLAVGTKGAEEGDDPCEASRTVMERVIGNLKAKA</sequence>
<feature type="chain" id="PRO_5039028758" description="DUF3558 domain-containing protein" evidence="2">
    <location>
        <begin position="20"/>
        <end position="214"/>
    </location>
</feature>
<dbReference type="RefSeq" id="WP_183646422.1">
    <property type="nucleotide sequence ID" value="NZ_JACHWU010000001.1"/>
</dbReference>
<evidence type="ECO:0008006" key="5">
    <source>
        <dbReference type="Google" id="ProtNLM"/>
    </source>
</evidence>
<feature type="region of interest" description="Disordered" evidence="1">
    <location>
        <begin position="21"/>
        <end position="76"/>
    </location>
</feature>
<reference evidence="3 4" key="1">
    <citation type="submission" date="2020-08" db="EMBL/GenBank/DDBJ databases">
        <title>Genomic Encyclopedia of Type Strains, Phase III (KMG-III): the genomes of soil and plant-associated and newly described type strains.</title>
        <authorList>
            <person name="Whitman W."/>
        </authorList>
    </citation>
    <scope>NUCLEOTIDE SEQUENCE [LARGE SCALE GENOMIC DNA]</scope>
    <source>
        <strain evidence="3 4">CECT 8577</strain>
    </source>
</reference>
<proteinExistence type="predicted"/>
<dbReference type="InterPro" id="IPR024520">
    <property type="entry name" value="DUF3558"/>
</dbReference>
<feature type="compositionally biased region" description="Low complexity" evidence="1">
    <location>
        <begin position="36"/>
        <end position="48"/>
    </location>
</feature>
<protein>
    <recommendedName>
        <fullName evidence="5">DUF3558 domain-containing protein</fullName>
    </recommendedName>
</protein>
<gene>
    <name evidence="3" type="ORF">FHS23_000259</name>
</gene>
<evidence type="ECO:0000256" key="2">
    <source>
        <dbReference type="SAM" id="SignalP"/>
    </source>
</evidence>
<evidence type="ECO:0000256" key="1">
    <source>
        <dbReference type="SAM" id="MobiDB-lite"/>
    </source>
</evidence>
<feature type="signal peptide" evidence="2">
    <location>
        <begin position="1"/>
        <end position="19"/>
    </location>
</feature>
<organism evidence="3 4">
    <name type="scientific">Prauserella isguenensis</name>
    <dbReference type="NCBI Taxonomy" id="1470180"/>
    <lineage>
        <taxon>Bacteria</taxon>
        <taxon>Bacillati</taxon>
        <taxon>Actinomycetota</taxon>
        <taxon>Actinomycetes</taxon>
        <taxon>Pseudonocardiales</taxon>
        <taxon>Pseudonocardiaceae</taxon>
        <taxon>Prauserella</taxon>
    </lineage>
</organism>
<evidence type="ECO:0000313" key="3">
    <source>
        <dbReference type="EMBL" id="MBB3049264.1"/>
    </source>
</evidence>
<comment type="caution">
    <text evidence="3">The sequence shown here is derived from an EMBL/GenBank/DDBJ whole genome shotgun (WGS) entry which is preliminary data.</text>
</comment>
<dbReference type="AlphaFoldDB" id="A0A839RW10"/>
<dbReference type="Proteomes" id="UP000550714">
    <property type="component" value="Unassembled WGS sequence"/>
</dbReference>
<keyword evidence="4" id="KW-1185">Reference proteome</keyword>
<keyword evidence="2" id="KW-0732">Signal</keyword>
<dbReference type="EMBL" id="JACHWU010000001">
    <property type="protein sequence ID" value="MBB3049264.1"/>
    <property type="molecule type" value="Genomic_DNA"/>
</dbReference>
<dbReference type="PROSITE" id="PS51257">
    <property type="entry name" value="PROKAR_LIPOPROTEIN"/>
    <property type="match status" value="1"/>
</dbReference>
<name>A0A839RW10_9PSEU</name>
<evidence type="ECO:0000313" key="4">
    <source>
        <dbReference type="Proteomes" id="UP000550714"/>
    </source>
</evidence>
<accession>A0A839RW10</accession>